<organism evidence="2 3">
    <name type="scientific">Hibiscus syriacus</name>
    <name type="common">Rose of Sharon</name>
    <dbReference type="NCBI Taxonomy" id="106335"/>
    <lineage>
        <taxon>Eukaryota</taxon>
        <taxon>Viridiplantae</taxon>
        <taxon>Streptophyta</taxon>
        <taxon>Embryophyta</taxon>
        <taxon>Tracheophyta</taxon>
        <taxon>Spermatophyta</taxon>
        <taxon>Magnoliopsida</taxon>
        <taxon>eudicotyledons</taxon>
        <taxon>Gunneridae</taxon>
        <taxon>Pentapetalae</taxon>
        <taxon>rosids</taxon>
        <taxon>malvids</taxon>
        <taxon>Malvales</taxon>
        <taxon>Malvaceae</taxon>
        <taxon>Malvoideae</taxon>
        <taxon>Hibiscus</taxon>
    </lineage>
</organism>
<comment type="caution">
    <text evidence="2">The sequence shown here is derived from an EMBL/GenBank/DDBJ whole genome shotgun (WGS) entry which is preliminary data.</text>
</comment>
<dbReference type="InterPro" id="IPR011989">
    <property type="entry name" value="ARM-like"/>
</dbReference>
<dbReference type="PANTHER" id="PTHR23315:SF265">
    <property type="entry name" value="U-BOX DOMAIN-CONTAINING PROTEIN 46-RELATED"/>
    <property type="match status" value="1"/>
</dbReference>
<keyword evidence="1" id="KW-0833">Ubl conjugation pathway</keyword>
<dbReference type="InterPro" id="IPR014710">
    <property type="entry name" value="RmlC-like_jellyroll"/>
</dbReference>
<keyword evidence="3" id="KW-1185">Reference proteome</keyword>
<dbReference type="PANTHER" id="PTHR23315">
    <property type="entry name" value="U BOX DOMAIN-CONTAINING"/>
    <property type="match status" value="1"/>
</dbReference>
<protein>
    <submittedName>
        <fullName evidence="2">Uncharacterized protein</fullName>
    </submittedName>
</protein>
<evidence type="ECO:0000313" key="3">
    <source>
        <dbReference type="Proteomes" id="UP000436088"/>
    </source>
</evidence>
<dbReference type="Gene3D" id="1.25.10.10">
    <property type="entry name" value="Leucine-rich Repeat Variant"/>
    <property type="match status" value="1"/>
</dbReference>
<dbReference type="Gene3D" id="2.60.120.10">
    <property type="entry name" value="Jelly Rolls"/>
    <property type="match status" value="1"/>
</dbReference>
<dbReference type="SUPFAM" id="SSF48371">
    <property type="entry name" value="ARM repeat"/>
    <property type="match status" value="1"/>
</dbReference>
<accession>A0A6A2Y409</accession>
<dbReference type="Proteomes" id="UP000436088">
    <property type="component" value="Unassembled WGS sequence"/>
</dbReference>
<reference evidence="2" key="1">
    <citation type="submission" date="2019-09" db="EMBL/GenBank/DDBJ databases">
        <title>Draft genome information of white flower Hibiscus syriacus.</title>
        <authorList>
            <person name="Kim Y.-M."/>
        </authorList>
    </citation>
    <scope>NUCLEOTIDE SEQUENCE [LARGE SCALE GENOMIC DNA]</scope>
    <source>
        <strain evidence="2">YM2019G1</strain>
    </source>
</reference>
<dbReference type="AlphaFoldDB" id="A0A6A2Y409"/>
<evidence type="ECO:0000313" key="2">
    <source>
        <dbReference type="EMBL" id="KAE8663174.1"/>
    </source>
</evidence>
<evidence type="ECO:0000256" key="1">
    <source>
        <dbReference type="ARBA" id="ARBA00022786"/>
    </source>
</evidence>
<gene>
    <name evidence="2" type="ORF">F3Y22_tig00113096pilonHSYRG00192</name>
</gene>
<dbReference type="EMBL" id="VEPZ02001689">
    <property type="protein sequence ID" value="KAE8663174.1"/>
    <property type="molecule type" value="Genomic_DNA"/>
</dbReference>
<proteinExistence type="predicted"/>
<sequence length="374" mass="42025">MSEEVIEGYVMNMMQYPLEPRTMRVEVDELRLRLRNIFSNGGRNRIKERAAEELKLQQSVGTLSGSDQLQNLWWCEEHGVAPLKVDHDNERDPVTDKCYVNSLLERLSSLYHQKEAAKELQRLKKTIPSCRCRAVFSEFPDGITRLLDPLSLTKVDSDPELQEDLIAMVVNILTDDNNKKLVVDHPVVIPLLAEWHPLAVKEAASAILSLCEVSENKAKLTELGAVKLIIQKMGDGIFVDELSSILELLCQHPDAIDEFMDPKIFLPIVEIRKASDTFSLVVIISVFVNGKLCKDPKLAKAVNFFFSGFNMGRNTSSPIGSTVTPINVVQIQGLNSLGILLVRISVIVSQPIIHFFHPLLRSFQSPSTNEQLIE</sequence>
<dbReference type="InterPro" id="IPR016024">
    <property type="entry name" value="ARM-type_fold"/>
</dbReference>
<name>A0A6A2Y409_HIBSY</name>